<reference evidence="2" key="1">
    <citation type="submission" date="2021-06" db="EMBL/GenBank/DDBJ databases">
        <authorList>
            <person name="Kallberg Y."/>
            <person name="Tangrot J."/>
            <person name="Rosling A."/>
        </authorList>
    </citation>
    <scope>NUCLEOTIDE SEQUENCE</scope>
    <source>
        <strain evidence="2">IA702</strain>
    </source>
</reference>
<comment type="caution">
    <text evidence="2">The sequence shown here is derived from an EMBL/GenBank/DDBJ whole genome shotgun (WGS) entry which is preliminary data.</text>
</comment>
<name>A0A9N9HCL1_9GLOM</name>
<dbReference type="GO" id="GO:0005829">
    <property type="term" value="C:cytosol"/>
    <property type="evidence" value="ECO:0007669"/>
    <property type="project" value="TreeGrafter"/>
</dbReference>
<keyword evidence="3" id="KW-1185">Reference proteome</keyword>
<gene>
    <name evidence="2" type="ORF">POCULU_LOCUS10589</name>
</gene>
<evidence type="ECO:0000313" key="2">
    <source>
        <dbReference type="EMBL" id="CAG8663687.1"/>
    </source>
</evidence>
<dbReference type="InterPro" id="IPR026904">
    <property type="entry name" value="MnmG_C"/>
</dbReference>
<dbReference type="Pfam" id="PF13932">
    <property type="entry name" value="SAM_GIDA_C"/>
    <property type="match status" value="1"/>
</dbReference>
<dbReference type="GO" id="GO:0002098">
    <property type="term" value="P:tRNA wobble uridine modification"/>
    <property type="evidence" value="ECO:0007669"/>
    <property type="project" value="TreeGrafter"/>
</dbReference>
<accession>A0A9N9HCL1</accession>
<feature type="non-terminal residue" evidence="2">
    <location>
        <position position="77"/>
    </location>
</feature>
<dbReference type="Gene3D" id="1.10.150.570">
    <property type="entry name" value="GidA associated domain, C-terminal subdomain"/>
    <property type="match status" value="1"/>
</dbReference>
<dbReference type="PANTHER" id="PTHR11806">
    <property type="entry name" value="GLUCOSE INHIBITED DIVISION PROTEIN A"/>
    <property type="match status" value="1"/>
</dbReference>
<dbReference type="EMBL" id="CAJVPJ010005729">
    <property type="protein sequence ID" value="CAG8663687.1"/>
    <property type="molecule type" value="Genomic_DNA"/>
</dbReference>
<dbReference type="SMART" id="SM01228">
    <property type="entry name" value="GIDA_assoc_3"/>
    <property type="match status" value="1"/>
</dbReference>
<organism evidence="2 3">
    <name type="scientific">Paraglomus occultum</name>
    <dbReference type="NCBI Taxonomy" id="144539"/>
    <lineage>
        <taxon>Eukaryota</taxon>
        <taxon>Fungi</taxon>
        <taxon>Fungi incertae sedis</taxon>
        <taxon>Mucoromycota</taxon>
        <taxon>Glomeromycotina</taxon>
        <taxon>Glomeromycetes</taxon>
        <taxon>Paraglomerales</taxon>
        <taxon>Paraglomeraceae</taxon>
        <taxon>Paraglomus</taxon>
    </lineage>
</organism>
<feature type="non-terminal residue" evidence="2">
    <location>
        <position position="1"/>
    </location>
</feature>
<sequence length="77" mass="9079">EQRELEVNVKYKKQIENQLEEVKELSKYEDRKIPDEINYSQIDNLSEEAREKLTKRRPVSLGAAMRMMAGINPTDIQ</sequence>
<evidence type="ECO:0000259" key="1">
    <source>
        <dbReference type="SMART" id="SM01228"/>
    </source>
</evidence>
<dbReference type="OrthoDB" id="3329at2759"/>
<dbReference type="GO" id="GO:0050660">
    <property type="term" value="F:flavin adenine dinucleotide binding"/>
    <property type="evidence" value="ECO:0007669"/>
    <property type="project" value="InterPro"/>
</dbReference>
<dbReference type="AlphaFoldDB" id="A0A9N9HCL1"/>
<dbReference type="Proteomes" id="UP000789572">
    <property type="component" value="Unassembled WGS sequence"/>
</dbReference>
<dbReference type="PANTHER" id="PTHR11806:SF0">
    <property type="entry name" value="PROTEIN MTO1 HOMOLOG, MITOCHONDRIAL"/>
    <property type="match status" value="1"/>
</dbReference>
<evidence type="ECO:0000313" key="3">
    <source>
        <dbReference type="Proteomes" id="UP000789572"/>
    </source>
</evidence>
<proteinExistence type="predicted"/>
<dbReference type="InterPro" id="IPR047001">
    <property type="entry name" value="MnmG_C_subdom"/>
</dbReference>
<protein>
    <submittedName>
        <fullName evidence="2">2475_t:CDS:1</fullName>
    </submittedName>
</protein>
<dbReference type="GO" id="GO:0030488">
    <property type="term" value="P:tRNA methylation"/>
    <property type="evidence" value="ECO:0007669"/>
    <property type="project" value="TreeGrafter"/>
</dbReference>
<dbReference type="InterPro" id="IPR002218">
    <property type="entry name" value="MnmG-rel"/>
</dbReference>
<dbReference type="InterPro" id="IPR044920">
    <property type="entry name" value="MnmG_C_subdom_sf"/>
</dbReference>
<feature type="domain" description="tRNA uridine 5-carboxymethylaminomethyl modification enzyme C-terminal subdomain" evidence="1">
    <location>
        <begin position="9"/>
        <end position="77"/>
    </location>
</feature>